<dbReference type="AlphaFoldDB" id="A0A2R8CEW0"/>
<dbReference type="Proteomes" id="UP000244898">
    <property type="component" value="Unassembled WGS sequence"/>
</dbReference>
<evidence type="ECO:0000313" key="2">
    <source>
        <dbReference type="Proteomes" id="UP000244898"/>
    </source>
</evidence>
<proteinExistence type="predicted"/>
<dbReference type="Gene3D" id="3.30.1330.40">
    <property type="entry name" value="RutC-like"/>
    <property type="match status" value="1"/>
</dbReference>
<dbReference type="InterPro" id="IPR035959">
    <property type="entry name" value="RutC-like_sf"/>
</dbReference>
<protein>
    <submittedName>
        <fullName evidence="1">2-aminomuconate deaminase</fullName>
        <ecNumber evidence="1">3.5.99.5</ecNumber>
    </submittedName>
</protein>
<accession>A0A2R8CEW0</accession>
<sequence length="136" mass="14613">MTLRKWKSGGRFEEVASYSRAKRIGPFVWIAGTTAIEPSGRIHAPGDVGAQTRYILSRINEALGEVGAEMRHVGRVRAYLTDLSQAGAFAQAHGEVFKGIDPVLTAVQAGLTQPGLVVEIDVDAVIHDQNGKINGF</sequence>
<dbReference type="EMBL" id="ONZG01000014">
    <property type="protein sequence ID" value="SPJ30930.1"/>
    <property type="molecule type" value="Genomic_DNA"/>
</dbReference>
<organism evidence="1 2">
    <name type="scientific">Falsiruegeria mediterranea M17</name>
    <dbReference type="NCBI Taxonomy" id="1200281"/>
    <lineage>
        <taxon>Bacteria</taxon>
        <taxon>Pseudomonadati</taxon>
        <taxon>Pseudomonadota</taxon>
        <taxon>Alphaproteobacteria</taxon>
        <taxon>Rhodobacterales</taxon>
        <taxon>Roseobacteraceae</taxon>
        <taxon>Falsiruegeria</taxon>
    </lineage>
</organism>
<keyword evidence="1" id="KW-0378">Hydrolase</keyword>
<reference evidence="2" key="1">
    <citation type="submission" date="2018-03" db="EMBL/GenBank/DDBJ databases">
        <authorList>
            <person name="Rodrigo-Torres L."/>
            <person name="Arahal R. D."/>
            <person name="Lucena T."/>
        </authorList>
    </citation>
    <scope>NUCLEOTIDE SEQUENCE [LARGE SCALE GENOMIC DNA]</scope>
    <source>
        <strain evidence="2">CECT 7615</strain>
    </source>
</reference>
<dbReference type="Pfam" id="PF01042">
    <property type="entry name" value="Ribonuc_L-PSP"/>
    <property type="match status" value="1"/>
</dbReference>
<dbReference type="SUPFAM" id="SSF55298">
    <property type="entry name" value="YjgF-like"/>
    <property type="match status" value="1"/>
</dbReference>
<dbReference type="PANTHER" id="PTHR43857">
    <property type="entry name" value="BLR7761 PROTEIN"/>
    <property type="match status" value="1"/>
</dbReference>
<keyword evidence="2" id="KW-1185">Reference proteome</keyword>
<evidence type="ECO:0000313" key="1">
    <source>
        <dbReference type="EMBL" id="SPJ30930.1"/>
    </source>
</evidence>
<dbReference type="PANTHER" id="PTHR43857:SF1">
    <property type="entry name" value="YJGH FAMILY PROTEIN"/>
    <property type="match status" value="1"/>
</dbReference>
<dbReference type="EC" id="3.5.99.5" evidence="1"/>
<dbReference type="RefSeq" id="WP_108791867.1">
    <property type="nucleotide sequence ID" value="NZ_ONZG01000014.1"/>
</dbReference>
<name>A0A2R8CEW0_9RHOB</name>
<gene>
    <name evidence="1" type="primary">amnD</name>
    <name evidence="1" type="ORF">TRM7615_04467</name>
</gene>
<dbReference type="GO" id="GO:0050540">
    <property type="term" value="F:2-aminomuconate deaminase activity"/>
    <property type="evidence" value="ECO:0007669"/>
    <property type="project" value="UniProtKB-EC"/>
</dbReference>
<dbReference type="OrthoDB" id="9803101at2"/>
<dbReference type="InterPro" id="IPR006175">
    <property type="entry name" value="YjgF/YER057c/UK114"/>
</dbReference>